<dbReference type="RefSeq" id="WP_176442730.1">
    <property type="nucleotide sequence ID" value="NZ_FZOY01000001.1"/>
</dbReference>
<organism evidence="5 6">
    <name type="scientific">Tropicimonas sediminicola</name>
    <dbReference type="NCBI Taxonomy" id="1031541"/>
    <lineage>
        <taxon>Bacteria</taxon>
        <taxon>Pseudomonadati</taxon>
        <taxon>Pseudomonadota</taxon>
        <taxon>Alphaproteobacteria</taxon>
        <taxon>Rhodobacterales</taxon>
        <taxon>Roseobacteraceae</taxon>
        <taxon>Tropicimonas</taxon>
    </lineage>
</organism>
<dbReference type="Gene3D" id="1.20.120.530">
    <property type="entry name" value="GntR ligand-binding domain-like"/>
    <property type="match status" value="1"/>
</dbReference>
<proteinExistence type="predicted"/>
<dbReference type="CDD" id="cd07377">
    <property type="entry name" value="WHTH_GntR"/>
    <property type="match status" value="1"/>
</dbReference>
<dbReference type="InterPro" id="IPR036390">
    <property type="entry name" value="WH_DNA-bd_sf"/>
</dbReference>
<dbReference type="PANTHER" id="PTHR43537:SF49">
    <property type="entry name" value="TRANSCRIPTIONAL REGULATORY PROTEIN"/>
    <property type="match status" value="1"/>
</dbReference>
<dbReference type="InterPro" id="IPR011711">
    <property type="entry name" value="GntR_C"/>
</dbReference>
<dbReference type="Pfam" id="PF00392">
    <property type="entry name" value="GntR"/>
    <property type="match status" value="1"/>
</dbReference>
<dbReference type="PROSITE" id="PS50949">
    <property type="entry name" value="HTH_GNTR"/>
    <property type="match status" value="1"/>
</dbReference>
<dbReference type="InterPro" id="IPR000524">
    <property type="entry name" value="Tscrpt_reg_HTH_GntR"/>
</dbReference>
<protein>
    <submittedName>
        <fullName evidence="5">Transcriptional regulator, GntR family</fullName>
    </submittedName>
</protein>
<keyword evidence="2" id="KW-0238">DNA-binding</keyword>
<dbReference type="InterPro" id="IPR036388">
    <property type="entry name" value="WH-like_DNA-bd_sf"/>
</dbReference>
<keyword evidence="1" id="KW-0805">Transcription regulation</keyword>
<dbReference type="Proteomes" id="UP000198426">
    <property type="component" value="Unassembled WGS sequence"/>
</dbReference>
<evidence type="ECO:0000313" key="6">
    <source>
        <dbReference type="Proteomes" id="UP000198426"/>
    </source>
</evidence>
<reference evidence="5 6" key="1">
    <citation type="submission" date="2017-06" db="EMBL/GenBank/DDBJ databases">
        <authorList>
            <person name="Kim H.J."/>
            <person name="Triplett B.A."/>
        </authorList>
    </citation>
    <scope>NUCLEOTIDE SEQUENCE [LARGE SCALE GENOMIC DNA]</scope>
    <source>
        <strain evidence="5 6">DSM 29339</strain>
    </source>
</reference>
<evidence type="ECO:0000313" key="5">
    <source>
        <dbReference type="EMBL" id="SNS17551.1"/>
    </source>
</evidence>
<sequence length="222" mass="24640">MTKSSARTGGTLAKQVESQIEQDIVEGVFLPGDRLDEEELAARLNTSRTPIREALRTLASIGLVAVRPRSGATVSRPTMSEVIDLFEVVAEMEAFAARLAATRATDAELRTVAEMHDACEREAGTGDAQRYFDANGHFHRSIWEGAHNPMLVEQIRIVDRRVSPYRRQITFHPGRQSSSQTEHRQIADALAARDAEAAAEAMRDHVMILSDDALQLSRHLRL</sequence>
<name>A0A239CD35_9RHOB</name>
<dbReference type="PANTHER" id="PTHR43537">
    <property type="entry name" value="TRANSCRIPTIONAL REGULATOR, GNTR FAMILY"/>
    <property type="match status" value="1"/>
</dbReference>
<dbReference type="InterPro" id="IPR008920">
    <property type="entry name" value="TF_FadR/GntR_C"/>
</dbReference>
<dbReference type="AlphaFoldDB" id="A0A239CD35"/>
<dbReference type="Gene3D" id="1.10.10.10">
    <property type="entry name" value="Winged helix-like DNA-binding domain superfamily/Winged helix DNA-binding domain"/>
    <property type="match status" value="1"/>
</dbReference>
<dbReference type="EMBL" id="FZOY01000001">
    <property type="protein sequence ID" value="SNS17551.1"/>
    <property type="molecule type" value="Genomic_DNA"/>
</dbReference>
<gene>
    <name evidence="5" type="ORF">SAMN05421757_101198</name>
</gene>
<dbReference type="SMART" id="SM00345">
    <property type="entry name" value="HTH_GNTR"/>
    <property type="match status" value="1"/>
</dbReference>
<accession>A0A239CD35</accession>
<dbReference type="SUPFAM" id="SSF46785">
    <property type="entry name" value="Winged helix' DNA-binding domain"/>
    <property type="match status" value="1"/>
</dbReference>
<dbReference type="GO" id="GO:0003700">
    <property type="term" value="F:DNA-binding transcription factor activity"/>
    <property type="evidence" value="ECO:0007669"/>
    <property type="project" value="InterPro"/>
</dbReference>
<dbReference type="GO" id="GO:0003677">
    <property type="term" value="F:DNA binding"/>
    <property type="evidence" value="ECO:0007669"/>
    <property type="project" value="UniProtKB-KW"/>
</dbReference>
<evidence type="ECO:0000259" key="4">
    <source>
        <dbReference type="PROSITE" id="PS50949"/>
    </source>
</evidence>
<dbReference type="SMART" id="SM00895">
    <property type="entry name" value="FCD"/>
    <property type="match status" value="1"/>
</dbReference>
<evidence type="ECO:0000256" key="1">
    <source>
        <dbReference type="ARBA" id="ARBA00023015"/>
    </source>
</evidence>
<dbReference type="SUPFAM" id="SSF48008">
    <property type="entry name" value="GntR ligand-binding domain-like"/>
    <property type="match status" value="1"/>
</dbReference>
<evidence type="ECO:0000256" key="3">
    <source>
        <dbReference type="ARBA" id="ARBA00023163"/>
    </source>
</evidence>
<dbReference type="Pfam" id="PF07729">
    <property type="entry name" value="FCD"/>
    <property type="match status" value="1"/>
</dbReference>
<evidence type="ECO:0000256" key="2">
    <source>
        <dbReference type="ARBA" id="ARBA00023125"/>
    </source>
</evidence>
<keyword evidence="6" id="KW-1185">Reference proteome</keyword>
<keyword evidence="3" id="KW-0804">Transcription</keyword>
<dbReference type="PRINTS" id="PR00035">
    <property type="entry name" value="HTHGNTR"/>
</dbReference>
<feature type="domain" description="HTH gntR-type" evidence="4">
    <location>
        <begin position="10"/>
        <end position="77"/>
    </location>
</feature>